<dbReference type="AlphaFoldDB" id="A0A0G4FBJ8"/>
<evidence type="ECO:0000313" key="1">
    <source>
        <dbReference type="EMBL" id="CEM10240.1"/>
    </source>
</evidence>
<sequence length="113" mass="12523">MPTIVEGVDFDTVAREWRLKWADADDKKSLAEVQKLMVSLLPEIKAESGSASIQRVVCGGCKDYKLVVALPAEKFGDWEKKDFAPEAKFLEGVKKIEGVSTVETQTYTLMPVS</sequence>
<accession>A0A0G4FBJ8</accession>
<name>A0A0G4FBJ8_9ALVE</name>
<gene>
    <name evidence="1" type="ORF">Cvel_3050</name>
</gene>
<organism evidence="1">
    <name type="scientific">Chromera velia CCMP2878</name>
    <dbReference type="NCBI Taxonomy" id="1169474"/>
    <lineage>
        <taxon>Eukaryota</taxon>
        <taxon>Sar</taxon>
        <taxon>Alveolata</taxon>
        <taxon>Colpodellida</taxon>
        <taxon>Chromeraceae</taxon>
        <taxon>Chromera</taxon>
    </lineage>
</organism>
<proteinExistence type="predicted"/>
<reference evidence="1" key="1">
    <citation type="submission" date="2014-11" db="EMBL/GenBank/DDBJ databases">
        <authorList>
            <person name="Otto D Thomas"/>
            <person name="Naeem Raeece"/>
        </authorList>
    </citation>
    <scope>NUCLEOTIDE SEQUENCE</scope>
</reference>
<protein>
    <submittedName>
        <fullName evidence="1">Uncharacterized protein</fullName>
    </submittedName>
</protein>
<dbReference type="EMBL" id="CDMZ01000254">
    <property type="protein sequence ID" value="CEM10240.1"/>
    <property type="molecule type" value="Genomic_DNA"/>
</dbReference>
<dbReference type="VEuPathDB" id="CryptoDB:Cvel_3050"/>